<feature type="compositionally biased region" description="Polar residues" evidence="2">
    <location>
        <begin position="106"/>
        <end position="115"/>
    </location>
</feature>
<feature type="region of interest" description="Disordered" evidence="2">
    <location>
        <begin position="156"/>
        <end position="209"/>
    </location>
</feature>
<gene>
    <name evidence="3" type="ORF">ADUPG1_013043</name>
</gene>
<proteinExistence type="predicted"/>
<feature type="region of interest" description="Disordered" evidence="2">
    <location>
        <begin position="96"/>
        <end position="143"/>
    </location>
</feature>
<dbReference type="EMBL" id="BQXS01012588">
    <property type="protein sequence ID" value="GKT25454.1"/>
    <property type="molecule type" value="Genomic_DNA"/>
</dbReference>
<evidence type="ECO:0000256" key="2">
    <source>
        <dbReference type="SAM" id="MobiDB-lite"/>
    </source>
</evidence>
<protein>
    <submittedName>
        <fullName evidence="3">Uncharacterized protein</fullName>
    </submittedName>
</protein>
<keyword evidence="4" id="KW-1185">Reference proteome</keyword>
<feature type="compositionally biased region" description="Basic and acidic residues" evidence="2">
    <location>
        <begin position="169"/>
        <end position="190"/>
    </location>
</feature>
<dbReference type="Proteomes" id="UP001057375">
    <property type="component" value="Unassembled WGS sequence"/>
</dbReference>
<feature type="coiled-coil region" evidence="1">
    <location>
        <begin position="22"/>
        <end position="60"/>
    </location>
</feature>
<organism evidence="3 4">
    <name type="scientific">Aduncisulcus paluster</name>
    <dbReference type="NCBI Taxonomy" id="2918883"/>
    <lineage>
        <taxon>Eukaryota</taxon>
        <taxon>Metamonada</taxon>
        <taxon>Carpediemonas-like organisms</taxon>
        <taxon>Aduncisulcus</taxon>
    </lineage>
</organism>
<evidence type="ECO:0000313" key="3">
    <source>
        <dbReference type="EMBL" id="GKT25454.1"/>
    </source>
</evidence>
<comment type="caution">
    <text evidence="3">The sequence shown here is derived from an EMBL/GenBank/DDBJ whole genome shotgun (WGS) entry which is preliminary data.</text>
</comment>
<name>A0ABQ5K5S6_9EUKA</name>
<evidence type="ECO:0000256" key="1">
    <source>
        <dbReference type="SAM" id="Coils"/>
    </source>
</evidence>
<reference evidence="3" key="1">
    <citation type="submission" date="2022-03" db="EMBL/GenBank/DDBJ databases">
        <title>Draft genome sequence of Aduncisulcus paluster, a free-living microaerophilic Fornicata.</title>
        <authorList>
            <person name="Yuyama I."/>
            <person name="Kume K."/>
            <person name="Tamura T."/>
            <person name="Inagaki Y."/>
            <person name="Hashimoto T."/>
        </authorList>
    </citation>
    <scope>NUCLEOTIDE SEQUENCE</scope>
    <source>
        <strain evidence="3">NY0171</strain>
    </source>
</reference>
<sequence>MEKLKKQNKELLCYSIYLQKQCSIAEKKNQELLERIKELEEQLSQKEQKKQIEIKEIKDKQEIPPVESKPEIPNIPKFYVPPHSFSISSRILDIEDQPISHRFPSRATTTNRQTIPSSPPPPYSPLSHSRLPKTKRSSQIQSAGIVVEHYIQPDKIEIDQSPIQMPHSQEPRDFVDIEPSKEEKEVKKEEDEANQGSSHDDLHHHSWKSGSMADSLLSVSMADKMGDSHREDDTIIDLLNR</sequence>
<accession>A0ABQ5K5S6</accession>
<keyword evidence="1" id="KW-0175">Coiled coil</keyword>
<evidence type="ECO:0000313" key="4">
    <source>
        <dbReference type="Proteomes" id="UP001057375"/>
    </source>
</evidence>